<name>A0A2I0T521_LIMLA</name>
<gene>
    <name evidence="2" type="ORF">llap_20801</name>
</gene>
<dbReference type="EMBL" id="KZ518880">
    <property type="protein sequence ID" value="PKU28895.1"/>
    <property type="molecule type" value="Genomic_DNA"/>
</dbReference>
<dbReference type="GO" id="GO:0017154">
    <property type="term" value="F:semaphorin receptor activity"/>
    <property type="evidence" value="ECO:0007669"/>
    <property type="project" value="InterPro"/>
</dbReference>
<reference evidence="3" key="2">
    <citation type="submission" date="2017-12" db="EMBL/GenBank/DDBJ databases">
        <title>Genome sequence of the Bar-tailed Godwit (Limosa lapponica baueri).</title>
        <authorList>
            <person name="Lima N.C.B."/>
            <person name="Parody-Merino A.M."/>
            <person name="Battley P.F."/>
            <person name="Fidler A.E."/>
            <person name="Prosdocimi F."/>
        </authorList>
    </citation>
    <scope>NUCLEOTIDE SEQUENCE [LARGE SCALE GENOMIC DNA]</scope>
</reference>
<dbReference type="OrthoDB" id="125363at2759"/>
<proteinExistence type="predicted"/>
<dbReference type="InterPro" id="IPR031148">
    <property type="entry name" value="Plexin"/>
</dbReference>
<evidence type="ECO:0000313" key="2">
    <source>
        <dbReference type="EMBL" id="PKU28895.1"/>
    </source>
</evidence>
<organism evidence="2 3">
    <name type="scientific">Limosa lapponica baueri</name>
    <dbReference type="NCBI Taxonomy" id="1758121"/>
    <lineage>
        <taxon>Eukaryota</taxon>
        <taxon>Metazoa</taxon>
        <taxon>Chordata</taxon>
        <taxon>Craniata</taxon>
        <taxon>Vertebrata</taxon>
        <taxon>Euteleostomi</taxon>
        <taxon>Archelosauria</taxon>
        <taxon>Archosauria</taxon>
        <taxon>Dinosauria</taxon>
        <taxon>Saurischia</taxon>
        <taxon>Theropoda</taxon>
        <taxon>Coelurosauria</taxon>
        <taxon>Aves</taxon>
        <taxon>Neognathae</taxon>
        <taxon>Neoaves</taxon>
        <taxon>Charadriiformes</taxon>
        <taxon>Scolopacidae</taxon>
        <taxon>Limosa</taxon>
    </lineage>
</organism>
<dbReference type="GO" id="GO:0007162">
    <property type="term" value="P:negative regulation of cell adhesion"/>
    <property type="evidence" value="ECO:0007669"/>
    <property type="project" value="TreeGrafter"/>
</dbReference>
<dbReference type="AlphaFoldDB" id="A0A2I0T521"/>
<dbReference type="GO" id="GO:0002116">
    <property type="term" value="C:semaphorin receptor complex"/>
    <property type="evidence" value="ECO:0007669"/>
    <property type="project" value="TreeGrafter"/>
</dbReference>
<dbReference type="Pfam" id="PF08337">
    <property type="entry name" value="Plexin_cytopl"/>
    <property type="match status" value="1"/>
</dbReference>
<dbReference type="GO" id="GO:0050772">
    <property type="term" value="P:positive regulation of axonogenesis"/>
    <property type="evidence" value="ECO:0007669"/>
    <property type="project" value="TreeGrafter"/>
</dbReference>
<accession>A0A2I0T521</accession>
<sequence>MTEMMDLTSDLVGTGIPFLDYKSYAERIFFPGHRESPLQRDLDIPECRRQTVEQGLVQLSNLLNSKLFLTKFIHTLEIQRTFSPRDRAYVASLLTVSLHGKLEYFTDILKTLLNDLVEQYVAKNPKLMLRRTETVVEKLLTNWMSICLYAFVRGTLQKFVDDLFQVILSTNRPVPLAVKYFFDLLDEQAIHYGIADPETIHIWKTNSLPLRFWINIIKNPQFVFDVQTSDNVDAVLLVIAQTFMDSCTIADHKLGRVSTEGEGSMAGTDR</sequence>
<reference evidence="3" key="1">
    <citation type="submission" date="2017-11" db="EMBL/GenBank/DDBJ databases">
        <authorList>
            <person name="Lima N.C."/>
            <person name="Parody-Merino A.M."/>
            <person name="Battley P.F."/>
            <person name="Fidler A.E."/>
            <person name="Prosdocimi F."/>
        </authorList>
    </citation>
    <scope>NUCLEOTIDE SEQUENCE [LARGE SCALE GENOMIC DNA]</scope>
</reference>
<keyword evidence="3" id="KW-1185">Reference proteome</keyword>
<dbReference type="PANTHER" id="PTHR22625">
    <property type="entry name" value="PLEXIN"/>
    <property type="match status" value="1"/>
</dbReference>
<protein>
    <recommendedName>
        <fullName evidence="1">Plexin cytoplasmic RasGAP domain-containing protein</fullName>
    </recommendedName>
</protein>
<dbReference type="Proteomes" id="UP000233556">
    <property type="component" value="Unassembled WGS sequence"/>
</dbReference>
<evidence type="ECO:0000313" key="3">
    <source>
        <dbReference type="Proteomes" id="UP000233556"/>
    </source>
</evidence>
<dbReference type="Gene3D" id="1.10.506.10">
    <property type="entry name" value="GTPase Activation - p120gap, domain 1"/>
    <property type="match status" value="2"/>
</dbReference>
<evidence type="ECO:0000259" key="1">
    <source>
        <dbReference type="Pfam" id="PF08337"/>
    </source>
</evidence>
<dbReference type="GO" id="GO:0005886">
    <property type="term" value="C:plasma membrane"/>
    <property type="evidence" value="ECO:0007669"/>
    <property type="project" value="TreeGrafter"/>
</dbReference>
<dbReference type="InterPro" id="IPR008936">
    <property type="entry name" value="Rho_GTPase_activation_prot"/>
</dbReference>
<dbReference type="GO" id="GO:0030334">
    <property type="term" value="P:regulation of cell migration"/>
    <property type="evidence" value="ECO:0007669"/>
    <property type="project" value="TreeGrafter"/>
</dbReference>
<dbReference type="InterPro" id="IPR013548">
    <property type="entry name" value="Plexin_cytoplasmic_RasGAP_dom"/>
</dbReference>
<feature type="domain" description="Plexin cytoplasmic RasGAP" evidence="1">
    <location>
        <begin position="15"/>
        <end position="153"/>
    </location>
</feature>
<dbReference type="PANTHER" id="PTHR22625:SF36">
    <property type="entry name" value="PLEXIN-B1"/>
    <property type="match status" value="1"/>
</dbReference>
<dbReference type="GO" id="GO:0008360">
    <property type="term" value="P:regulation of cell shape"/>
    <property type="evidence" value="ECO:0007669"/>
    <property type="project" value="TreeGrafter"/>
</dbReference>
<dbReference type="SUPFAM" id="SSF48350">
    <property type="entry name" value="GTPase activation domain, GAP"/>
    <property type="match status" value="1"/>
</dbReference>